<keyword evidence="2" id="KW-0378">Hydrolase</keyword>
<dbReference type="OrthoDB" id="7055710at2"/>
<dbReference type="InterPro" id="IPR000073">
    <property type="entry name" value="AB_hydrolase_1"/>
</dbReference>
<dbReference type="SUPFAM" id="SSF53474">
    <property type="entry name" value="alpha/beta-Hydrolases"/>
    <property type="match status" value="1"/>
</dbReference>
<accession>A0A418XYD2</accession>
<comment type="caution">
    <text evidence="2">The sequence shown here is derived from an EMBL/GenBank/DDBJ whole genome shotgun (WGS) entry which is preliminary data.</text>
</comment>
<dbReference type="EMBL" id="QYYA01000002">
    <property type="protein sequence ID" value="RJG18038.1"/>
    <property type="molecule type" value="Genomic_DNA"/>
</dbReference>
<evidence type="ECO:0000313" key="2">
    <source>
        <dbReference type="EMBL" id="RJG18038.1"/>
    </source>
</evidence>
<reference evidence="2 3" key="1">
    <citation type="submission" date="2018-09" db="EMBL/GenBank/DDBJ databases">
        <title>Alcanivorax profundi sp. nov., isolated from 1000 m-depth seawater of the Mariana Trench.</title>
        <authorList>
            <person name="Liu J."/>
        </authorList>
    </citation>
    <scope>NUCLEOTIDE SEQUENCE [LARGE SCALE GENOMIC DNA]</scope>
    <source>
        <strain evidence="2 3">MTEO17</strain>
    </source>
</reference>
<dbReference type="Proteomes" id="UP000283734">
    <property type="component" value="Unassembled WGS sequence"/>
</dbReference>
<organism evidence="2 3">
    <name type="scientific">Alcanivorax profundi</name>
    <dbReference type="NCBI Taxonomy" id="2338368"/>
    <lineage>
        <taxon>Bacteria</taxon>
        <taxon>Pseudomonadati</taxon>
        <taxon>Pseudomonadota</taxon>
        <taxon>Gammaproteobacteria</taxon>
        <taxon>Oceanospirillales</taxon>
        <taxon>Alcanivoracaceae</taxon>
        <taxon>Alcanivorax</taxon>
    </lineage>
</organism>
<dbReference type="InterPro" id="IPR029058">
    <property type="entry name" value="AB_hydrolase_fold"/>
</dbReference>
<feature type="domain" description="AB hydrolase-1" evidence="1">
    <location>
        <begin position="25"/>
        <end position="276"/>
    </location>
</feature>
<dbReference type="GO" id="GO:0046503">
    <property type="term" value="P:glycerolipid catabolic process"/>
    <property type="evidence" value="ECO:0007669"/>
    <property type="project" value="TreeGrafter"/>
</dbReference>
<evidence type="ECO:0000313" key="3">
    <source>
        <dbReference type="Proteomes" id="UP000283734"/>
    </source>
</evidence>
<dbReference type="PANTHER" id="PTHR43433">
    <property type="entry name" value="HYDROLASE, ALPHA/BETA FOLD FAMILY PROTEIN"/>
    <property type="match status" value="1"/>
</dbReference>
<evidence type="ECO:0000259" key="1">
    <source>
        <dbReference type="Pfam" id="PF00561"/>
    </source>
</evidence>
<proteinExistence type="predicted"/>
<dbReference type="RefSeq" id="WP_119917704.1">
    <property type="nucleotide sequence ID" value="NZ_QYYA01000002.1"/>
</dbReference>
<gene>
    <name evidence="2" type="ORF">D4A39_06025</name>
</gene>
<dbReference type="Pfam" id="PF00561">
    <property type="entry name" value="Abhydrolase_1"/>
    <property type="match status" value="1"/>
</dbReference>
<dbReference type="AlphaFoldDB" id="A0A418XYD2"/>
<sequence length="305" mass="32819">MQSGTVASNGIELFYESRGPENGEAIVFVMGLSAQMVFWPESLLDSLVERGYRVIRFDNRDVGKSSRIRRRLKHGPLTAIMRGYIGLSVDAPYTLHDMVDDTVGLLDALAIDKAHLVGASMGGMISQLMAGKYPERVLSLSSIMSSNNSRLVPPPKPEALKALVAPRVKIETEDQFVAFGLEMMGKLAGTLPQGRDELADIYRQCWARGINPLGIRNQFLGIVATGALTPWLKKITCPTTVIHGGADPLIRPAGGKASARHIRGAKLAILPGMGHDFPPSLLQRMGELIAETAGRANSVGQPAVA</sequence>
<dbReference type="InterPro" id="IPR050471">
    <property type="entry name" value="AB_hydrolase"/>
</dbReference>
<dbReference type="Gene3D" id="3.40.50.1820">
    <property type="entry name" value="alpha/beta hydrolase"/>
    <property type="match status" value="1"/>
</dbReference>
<name>A0A418XYD2_9GAMM</name>
<dbReference type="PANTHER" id="PTHR43433:SF5">
    <property type="entry name" value="AB HYDROLASE-1 DOMAIN-CONTAINING PROTEIN"/>
    <property type="match status" value="1"/>
</dbReference>
<protein>
    <submittedName>
        <fullName evidence="2">Alpha/beta hydrolase</fullName>
    </submittedName>
</protein>
<keyword evidence="3" id="KW-1185">Reference proteome</keyword>
<dbReference type="GO" id="GO:0004806">
    <property type="term" value="F:triacylglycerol lipase activity"/>
    <property type="evidence" value="ECO:0007669"/>
    <property type="project" value="TreeGrafter"/>
</dbReference>